<gene>
    <name evidence="7" type="ORF">SAMN04488523_102115</name>
</gene>
<dbReference type="FunFam" id="3.10.20.30:FF:000020">
    <property type="entry name" value="Xanthine dehydrogenase iron-sulfur subunit"/>
    <property type="match status" value="1"/>
</dbReference>
<dbReference type="InterPro" id="IPR036884">
    <property type="entry name" value="2Fe-2S-bd_dom_sf"/>
</dbReference>
<keyword evidence="8" id="KW-1185">Reference proteome</keyword>
<dbReference type="InterPro" id="IPR036010">
    <property type="entry name" value="2Fe-2S_ferredoxin-like_sf"/>
</dbReference>
<name>A0A1I1UGH0_9RHOB</name>
<dbReference type="RefSeq" id="WP_093922360.1">
    <property type="nucleotide sequence ID" value="NZ_FOMW01000002.1"/>
</dbReference>
<dbReference type="InterPro" id="IPR051452">
    <property type="entry name" value="Diverse_Oxidoreductases"/>
</dbReference>
<dbReference type="PANTHER" id="PTHR44379">
    <property type="entry name" value="OXIDOREDUCTASE WITH IRON-SULFUR SUBUNIT"/>
    <property type="match status" value="1"/>
</dbReference>
<evidence type="ECO:0000259" key="6">
    <source>
        <dbReference type="PROSITE" id="PS51085"/>
    </source>
</evidence>
<proteinExistence type="predicted"/>
<dbReference type="Pfam" id="PF00111">
    <property type="entry name" value="Fer2"/>
    <property type="match status" value="1"/>
</dbReference>
<dbReference type="PROSITE" id="PS51085">
    <property type="entry name" value="2FE2S_FER_2"/>
    <property type="match status" value="1"/>
</dbReference>
<dbReference type="Gene3D" id="1.10.150.120">
    <property type="entry name" value="[2Fe-2S]-binding domain"/>
    <property type="match status" value="1"/>
</dbReference>
<evidence type="ECO:0000256" key="5">
    <source>
        <dbReference type="ARBA" id="ARBA00023014"/>
    </source>
</evidence>
<accession>A0A1I1UGH0</accession>
<reference evidence="7 8" key="1">
    <citation type="submission" date="2016-10" db="EMBL/GenBank/DDBJ databases">
        <authorList>
            <person name="de Groot N.N."/>
        </authorList>
    </citation>
    <scope>NUCLEOTIDE SEQUENCE [LARGE SCALE GENOMIC DNA]</scope>
    <source>
        <strain evidence="7 8">DSM 11443</strain>
    </source>
</reference>
<sequence length="161" mass="16799">MVNFTLNAQAVEIDVAEDTPLLWVLRDKLGLTGTKFGCGIAQCGACTVHVDGQARRSCVTPVSSLEGSDVTTIEGLAASAGLDEGALHPVQSAWIEAQAPQCGYCQSGQIMQAAALLSESPEPTDEEINAGMAGNLCRCMAYVRIRKAIKIAAASQSEGTK</sequence>
<dbReference type="GO" id="GO:0016491">
    <property type="term" value="F:oxidoreductase activity"/>
    <property type="evidence" value="ECO:0007669"/>
    <property type="project" value="UniProtKB-KW"/>
</dbReference>
<evidence type="ECO:0000256" key="1">
    <source>
        <dbReference type="ARBA" id="ARBA00022714"/>
    </source>
</evidence>
<evidence type="ECO:0000256" key="3">
    <source>
        <dbReference type="ARBA" id="ARBA00023002"/>
    </source>
</evidence>
<evidence type="ECO:0000256" key="2">
    <source>
        <dbReference type="ARBA" id="ARBA00022723"/>
    </source>
</evidence>
<dbReference type="SUPFAM" id="SSF54292">
    <property type="entry name" value="2Fe-2S ferredoxin-like"/>
    <property type="match status" value="1"/>
</dbReference>
<keyword evidence="1" id="KW-0001">2Fe-2S</keyword>
<dbReference type="EMBL" id="FOMW01000002">
    <property type="protein sequence ID" value="SFD69931.1"/>
    <property type="molecule type" value="Genomic_DNA"/>
</dbReference>
<keyword evidence="4" id="KW-0408">Iron</keyword>
<dbReference type="GO" id="GO:0046872">
    <property type="term" value="F:metal ion binding"/>
    <property type="evidence" value="ECO:0007669"/>
    <property type="project" value="UniProtKB-KW"/>
</dbReference>
<dbReference type="Proteomes" id="UP000198977">
    <property type="component" value="Unassembled WGS sequence"/>
</dbReference>
<keyword evidence="5" id="KW-0411">Iron-sulfur</keyword>
<protein>
    <submittedName>
        <fullName evidence="7">Isoquinoline 1-oxidoreductase, alpha subunit</fullName>
    </submittedName>
</protein>
<dbReference type="FunFam" id="1.10.150.120:FF:000003">
    <property type="entry name" value="Carbon monoxide dehydrogenase, small subunit"/>
    <property type="match status" value="1"/>
</dbReference>
<dbReference type="GO" id="GO:0051537">
    <property type="term" value="F:2 iron, 2 sulfur cluster binding"/>
    <property type="evidence" value="ECO:0007669"/>
    <property type="project" value="UniProtKB-KW"/>
</dbReference>
<dbReference type="InterPro" id="IPR001041">
    <property type="entry name" value="2Fe-2S_ferredoxin-type"/>
</dbReference>
<evidence type="ECO:0000256" key="4">
    <source>
        <dbReference type="ARBA" id="ARBA00023004"/>
    </source>
</evidence>
<evidence type="ECO:0000313" key="7">
    <source>
        <dbReference type="EMBL" id="SFD69931.1"/>
    </source>
</evidence>
<dbReference type="InterPro" id="IPR006058">
    <property type="entry name" value="2Fe2S_fd_BS"/>
</dbReference>
<feature type="domain" description="2Fe-2S ferredoxin-type" evidence="6">
    <location>
        <begin position="1"/>
        <end position="76"/>
    </location>
</feature>
<dbReference type="Pfam" id="PF01799">
    <property type="entry name" value="Fer2_2"/>
    <property type="match status" value="1"/>
</dbReference>
<dbReference type="SUPFAM" id="SSF47741">
    <property type="entry name" value="CO dehydrogenase ISP C-domain like"/>
    <property type="match status" value="1"/>
</dbReference>
<evidence type="ECO:0000313" key="8">
    <source>
        <dbReference type="Proteomes" id="UP000198977"/>
    </source>
</evidence>
<dbReference type="PROSITE" id="PS00197">
    <property type="entry name" value="2FE2S_FER_1"/>
    <property type="match status" value="1"/>
</dbReference>
<dbReference type="PANTHER" id="PTHR44379:SF2">
    <property type="entry name" value="BLR6218 PROTEIN"/>
    <property type="match status" value="1"/>
</dbReference>
<keyword evidence="2" id="KW-0479">Metal-binding</keyword>
<dbReference type="AlphaFoldDB" id="A0A1I1UGH0"/>
<dbReference type="InterPro" id="IPR012675">
    <property type="entry name" value="Beta-grasp_dom_sf"/>
</dbReference>
<dbReference type="STRING" id="74348.SAMN04488523_102115"/>
<dbReference type="InterPro" id="IPR002888">
    <property type="entry name" value="2Fe-2S-bd"/>
</dbReference>
<dbReference type="Gene3D" id="3.10.20.30">
    <property type="match status" value="1"/>
</dbReference>
<keyword evidence="3" id="KW-0560">Oxidoreductase</keyword>
<organism evidence="7 8">
    <name type="scientific">Sulfitobacter brevis</name>
    <dbReference type="NCBI Taxonomy" id="74348"/>
    <lineage>
        <taxon>Bacteria</taxon>
        <taxon>Pseudomonadati</taxon>
        <taxon>Pseudomonadota</taxon>
        <taxon>Alphaproteobacteria</taxon>
        <taxon>Rhodobacterales</taxon>
        <taxon>Roseobacteraceae</taxon>
        <taxon>Sulfitobacter</taxon>
    </lineage>
</organism>
<dbReference type="CDD" id="cd00207">
    <property type="entry name" value="fer2"/>
    <property type="match status" value="1"/>
</dbReference>
<dbReference type="OrthoDB" id="9792018at2"/>